<name>A0ACB0YMN8_MELEN</name>
<organism evidence="1 2">
    <name type="scientific">Meloidogyne enterolobii</name>
    <name type="common">Root-knot nematode worm</name>
    <name type="synonym">Meloidogyne mayaguensis</name>
    <dbReference type="NCBI Taxonomy" id="390850"/>
    <lineage>
        <taxon>Eukaryota</taxon>
        <taxon>Metazoa</taxon>
        <taxon>Ecdysozoa</taxon>
        <taxon>Nematoda</taxon>
        <taxon>Chromadorea</taxon>
        <taxon>Rhabditida</taxon>
        <taxon>Tylenchina</taxon>
        <taxon>Tylenchomorpha</taxon>
        <taxon>Tylenchoidea</taxon>
        <taxon>Meloidogynidae</taxon>
        <taxon>Meloidogyninae</taxon>
        <taxon>Meloidogyne</taxon>
    </lineage>
</organism>
<dbReference type="Proteomes" id="UP001497535">
    <property type="component" value="Unassembled WGS sequence"/>
</dbReference>
<evidence type="ECO:0000313" key="2">
    <source>
        <dbReference type="Proteomes" id="UP001497535"/>
    </source>
</evidence>
<gene>
    <name evidence="1" type="ORF">MENTE1834_LOCUS14305</name>
</gene>
<keyword evidence="2" id="KW-1185">Reference proteome</keyword>
<proteinExistence type="predicted"/>
<accession>A0ACB0YMN8</accession>
<reference evidence="1" key="1">
    <citation type="submission" date="2023-11" db="EMBL/GenBank/DDBJ databases">
        <authorList>
            <person name="Poullet M."/>
        </authorList>
    </citation>
    <scope>NUCLEOTIDE SEQUENCE</scope>
    <source>
        <strain evidence="1">E1834</strain>
    </source>
</reference>
<evidence type="ECO:0000313" key="1">
    <source>
        <dbReference type="EMBL" id="CAK5054074.1"/>
    </source>
</evidence>
<dbReference type="EMBL" id="CAVMJV010000015">
    <property type="protein sequence ID" value="CAK5054074.1"/>
    <property type="molecule type" value="Genomic_DNA"/>
</dbReference>
<comment type="caution">
    <text evidence="1">The sequence shown here is derived from an EMBL/GenBank/DDBJ whole genome shotgun (WGS) entry which is preliminary data.</text>
</comment>
<sequence>MVRLHYLVITILCIYNLFLLGMINEGKNGNTGLGNFKRSTLLSIKKLFSFFRVIMRWNNELMPKQII</sequence>
<protein>
    <submittedName>
        <fullName evidence="1">Uncharacterized protein</fullName>
    </submittedName>
</protein>